<reference evidence="1 2" key="2">
    <citation type="journal article" date="2012" name="PLoS Pathog.">
        <title>Diverse lifestyles and strategies of plant pathogenesis encoded in the genomes of eighteen Dothideomycetes fungi.</title>
        <authorList>
            <person name="Ohm R.A."/>
            <person name="Feau N."/>
            <person name="Henrissat B."/>
            <person name="Schoch C.L."/>
            <person name="Horwitz B.A."/>
            <person name="Barry K.W."/>
            <person name="Condon B.J."/>
            <person name="Copeland A.C."/>
            <person name="Dhillon B."/>
            <person name="Glaser F."/>
            <person name="Hesse C.N."/>
            <person name="Kosti I."/>
            <person name="LaButti K."/>
            <person name="Lindquist E.A."/>
            <person name="Lucas S."/>
            <person name="Salamov A.A."/>
            <person name="Bradshaw R.E."/>
            <person name="Ciuffetti L."/>
            <person name="Hamelin R.C."/>
            <person name="Kema G.H.J."/>
            <person name="Lawrence C."/>
            <person name="Scott J.A."/>
            <person name="Spatafora J.W."/>
            <person name="Turgeon B.G."/>
            <person name="de Wit P.J.G.M."/>
            <person name="Zhong S."/>
            <person name="Goodwin S.B."/>
            <person name="Grigoriev I.V."/>
        </authorList>
    </citation>
    <scope>NUCLEOTIDE SEQUENCE [LARGE SCALE GENOMIC DNA]</scope>
    <source>
        <strain evidence="2">NZE10 / CBS 128990</strain>
    </source>
</reference>
<name>N1PHM7_DOTSN</name>
<evidence type="ECO:0000313" key="1">
    <source>
        <dbReference type="EMBL" id="EME41877.1"/>
    </source>
</evidence>
<evidence type="ECO:0008006" key="3">
    <source>
        <dbReference type="Google" id="ProtNLM"/>
    </source>
</evidence>
<sequence length="483" mass="53550">MDEIELEIGGVPYLLVPHPENLLVAASFTASTREDFVLATIIAVPPGTTYNEQSLNDTLQNRLGNDDVCQPAFLRYLCIYLIEAVTVESHHQISLRSIGVDKISTQICDVESLPASRPYVFSMGRAWRPWSMYDHFAQTMIFTCCPSGSLGGRWHSSCLPIEIVLHKVRAATSRRHPVRYQGHVRHPRSKTSVGSRSYADYHSSAVRTANRIQRLIDMGTVLIGKTKLATMVILYGAAAMYNRDIRALGEILRSWLQVSAEQGRSSLTETSFEAILVPTEAGASTTSMRIRFRGRSYQGAGSQYEKRLKKLPISNGGMRWRLRDLIRPSAFTRDSCGDSGRVKRYTQQDRDRLMERLLLYKLWVLTKIFPLIREDSLGAATVVPFDNGGSTYRDQMPCDKELFAGLGTKNISPIIGGPEVTVIPGEMPHHSGISDREGKMPFAVSITGSPGFDLELCDLAAAAMQHAQPSLRLATGRSISAAK</sequence>
<evidence type="ECO:0000313" key="2">
    <source>
        <dbReference type="Proteomes" id="UP000016933"/>
    </source>
</evidence>
<reference evidence="2" key="1">
    <citation type="journal article" date="2012" name="PLoS Genet.">
        <title>The genomes of the fungal plant pathogens Cladosporium fulvum and Dothistroma septosporum reveal adaptation to different hosts and lifestyles but also signatures of common ancestry.</title>
        <authorList>
            <person name="de Wit P.J.G.M."/>
            <person name="van der Burgt A."/>
            <person name="Oekmen B."/>
            <person name="Stergiopoulos I."/>
            <person name="Abd-Elsalam K.A."/>
            <person name="Aerts A.L."/>
            <person name="Bahkali A.H."/>
            <person name="Beenen H.G."/>
            <person name="Chettri P."/>
            <person name="Cox M.P."/>
            <person name="Datema E."/>
            <person name="de Vries R.P."/>
            <person name="Dhillon B."/>
            <person name="Ganley A.R."/>
            <person name="Griffiths S.A."/>
            <person name="Guo Y."/>
            <person name="Hamelin R.C."/>
            <person name="Henrissat B."/>
            <person name="Kabir M.S."/>
            <person name="Jashni M.K."/>
            <person name="Kema G."/>
            <person name="Klaubauf S."/>
            <person name="Lapidus A."/>
            <person name="Levasseur A."/>
            <person name="Lindquist E."/>
            <person name="Mehrabi R."/>
            <person name="Ohm R.A."/>
            <person name="Owen T.J."/>
            <person name="Salamov A."/>
            <person name="Schwelm A."/>
            <person name="Schijlen E."/>
            <person name="Sun H."/>
            <person name="van den Burg H.A."/>
            <person name="van Ham R.C.H.J."/>
            <person name="Zhang S."/>
            <person name="Goodwin S.B."/>
            <person name="Grigoriev I.V."/>
            <person name="Collemare J."/>
            <person name="Bradshaw R.E."/>
        </authorList>
    </citation>
    <scope>NUCLEOTIDE SEQUENCE [LARGE SCALE GENOMIC DNA]</scope>
    <source>
        <strain evidence="2">NZE10 / CBS 128990</strain>
    </source>
</reference>
<dbReference type="Proteomes" id="UP000016933">
    <property type="component" value="Unassembled WGS sequence"/>
</dbReference>
<dbReference type="OrthoDB" id="5423360at2759"/>
<organism evidence="1 2">
    <name type="scientific">Dothistroma septosporum (strain NZE10 / CBS 128990)</name>
    <name type="common">Red band needle blight fungus</name>
    <name type="synonym">Mycosphaerella pini</name>
    <dbReference type="NCBI Taxonomy" id="675120"/>
    <lineage>
        <taxon>Eukaryota</taxon>
        <taxon>Fungi</taxon>
        <taxon>Dikarya</taxon>
        <taxon>Ascomycota</taxon>
        <taxon>Pezizomycotina</taxon>
        <taxon>Dothideomycetes</taxon>
        <taxon>Dothideomycetidae</taxon>
        <taxon>Mycosphaerellales</taxon>
        <taxon>Mycosphaerellaceae</taxon>
        <taxon>Dothistroma</taxon>
    </lineage>
</organism>
<dbReference type="EMBL" id="KB446542">
    <property type="protein sequence ID" value="EME41877.1"/>
    <property type="molecule type" value="Genomic_DNA"/>
</dbReference>
<gene>
    <name evidence="1" type="ORF">DOTSEDRAFT_82045</name>
</gene>
<protein>
    <recommendedName>
        <fullName evidence="3">Amidase domain-containing protein</fullName>
    </recommendedName>
</protein>
<dbReference type="STRING" id="675120.N1PHM7"/>
<accession>N1PHM7</accession>
<keyword evidence="2" id="KW-1185">Reference proteome</keyword>
<dbReference type="OMA" id="WRRSEVY"/>
<proteinExistence type="predicted"/>
<dbReference type="AlphaFoldDB" id="N1PHM7"/>
<dbReference type="HOGENOM" id="CLU_565016_0_0_1"/>